<organism evidence="3 4">
    <name type="scientific">Aspergillus versicolor CBS 583.65</name>
    <dbReference type="NCBI Taxonomy" id="1036611"/>
    <lineage>
        <taxon>Eukaryota</taxon>
        <taxon>Fungi</taxon>
        <taxon>Dikarya</taxon>
        <taxon>Ascomycota</taxon>
        <taxon>Pezizomycotina</taxon>
        <taxon>Eurotiomycetes</taxon>
        <taxon>Eurotiomycetidae</taxon>
        <taxon>Eurotiales</taxon>
        <taxon>Aspergillaceae</taxon>
        <taxon>Aspergillus</taxon>
        <taxon>Aspergillus subgen. Nidulantes</taxon>
    </lineage>
</organism>
<evidence type="ECO:0000256" key="2">
    <source>
        <dbReference type="SAM" id="Phobius"/>
    </source>
</evidence>
<name>A0A1L9PF95_ASPVE</name>
<evidence type="ECO:0000256" key="1">
    <source>
        <dbReference type="SAM" id="MobiDB-lite"/>
    </source>
</evidence>
<keyword evidence="4" id="KW-1185">Reference proteome</keyword>
<keyword evidence="2" id="KW-0812">Transmembrane</keyword>
<proteinExistence type="predicted"/>
<keyword evidence="2" id="KW-1133">Transmembrane helix</keyword>
<feature type="compositionally biased region" description="Low complexity" evidence="1">
    <location>
        <begin position="11"/>
        <end position="29"/>
    </location>
</feature>
<protein>
    <submittedName>
        <fullName evidence="3">Uncharacterized protein</fullName>
    </submittedName>
</protein>
<dbReference type="STRING" id="1036611.A0A1L9PF95"/>
<feature type="region of interest" description="Disordered" evidence="1">
    <location>
        <begin position="1"/>
        <end position="36"/>
    </location>
</feature>
<dbReference type="GeneID" id="63730608"/>
<dbReference type="VEuPathDB" id="FungiDB:ASPVEDRAFT_556144"/>
<dbReference type="AlphaFoldDB" id="A0A1L9PF95"/>
<evidence type="ECO:0000313" key="3">
    <source>
        <dbReference type="EMBL" id="OJJ00217.1"/>
    </source>
</evidence>
<reference evidence="4" key="1">
    <citation type="journal article" date="2017" name="Genome Biol.">
        <title>Comparative genomics reveals high biological diversity and specific adaptations in the industrially and medically important fungal genus Aspergillus.</title>
        <authorList>
            <person name="de Vries R.P."/>
            <person name="Riley R."/>
            <person name="Wiebenga A."/>
            <person name="Aguilar-Osorio G."/>
            <person name="Amillis S."/>
            <person name="Uchima C.A."/>
            <person name="Anderluh G."/>
            <person name="Asadollahi M."/>
            <person name="Askin M."/>
            <person name="Barry K."/>
            <person name="Battaglia E."/>
            <person name="Bayram O."/>
            <person name="Benocci T."/>
            <person name="Braus-Stromeyer S.A."/>
            <person name="Caldana C."/>
            <person name="Canovas D."/>
            <person name="Cerqueira G.C."/>
            <person name="Chen F."/>
            <person name="Chen W."/>
            <person name="Choi C."/>
            <person name="Clum A."/>
            <person name="Dos Santos R.A."/>
            <person name="Damasio A.R."/>
            <person name="Diallinas G."/>
            <person name="Emri T."/>
            <person name="Fekete E."/>
            <person name="Flipphi M."/>
            <person name="Freyberg S."/>
            <person name="Gallo A."/>
            <person name="Gournas C."/>
            <person name="Habgood R."/>
            <person name="Hainaut M."/>
            <person name="Harispe M.L."/>
            <person name="Henrissat B."/>
            <person name="Hilden K.S."/>
            <person name="Hope R."/>
            <person name="Hossain A."/>
            <person name="Karabika E."/>
            <person name="Karaffa L."/>
            <person name="Karanyi Z."/>
            <person name="Krasevec N."/>
            <person name="Kuo A."/>
            <person name="Kusch H."/>
            <person name="LaButti K."/>
            <person name="Lagendijk E.L."/>
            <person name="Lapidus A."/>
            <person name="Levasseur A."/>
            <person name="Lindquist E."/>
            <person name="Lipzen A."/>
            <person name="Logrieco A.F."/>
            <person name="MacCabe A."/>
            <person name="Maekelae M.R."/>
            <person name="Malavazi I."/>
            <person name="Melin P."/>
            <person name="Meyer V."/>
            <person name="Mielnichuk N."/>
            <person name="Miskei M."/>
            <person name="Molnar A.P."/>
            <person name="Mule G."/>
            <person name="Ngan C.Y."/>
            <person name="Orejas M."/>
            <person name="Orosz E."/>
            <person name="Ouedraogo J.P."/>
            <person name="Overkamp K.M."/>
            <person name="Park H.-S."/>
            <person name="Perrone G."/>
            <person name="Piumi F."/>
            <person name="Punt P.J."/>
            <person name="Ram A.F."/>
            <person name="Ramon A."/>
            <person name="Rauscher S."/>
            <person name="Record E."/>
            <person name="Riano-Pachon D.M."/>
            <person name="Robert V."/>
            <person name="Roehrig J."/>
            <person name="Ruller R."/>
            <person name="Salamov A."/>
            <person name="Salih N.S."/>
            <person name="Samson R.A."/>
            <person name="Sandor E."/>
            <person name="Sanguinetti M."/>
            <person name="Schuetze T."/>
            <person name="Sepcic K."/>
            <person name="Shelest E."/>
            <person name="Sherlock G."/>
            <person name="Sophianopoulou V."/>
            <person name="Squina F.M."/>
            <person name="Sun H."/>
            <person name="Susca A."/>
            <person name="Todd R.B."/>
            <person name="Tsang A."/>
            <person name="Unkles S.E."/>
            <person name="van de Wiele N."/>
            <person name="van Rossen-Uffink D."/>
            <person name="Oliveira J.V."/>
            <person name="Vesth T.C."/>
            <person name="Visser J."/>
            <person name="Yu J.-H."/>
            <person name="Zhou M."/>
            <person name="Andersen M.R."/>
            <person name="Archer D.B."/>
            <person name="Baker S.E."/>
            <person name="Benoit I."/>
            <person name="Brakhage A.A."/>
            <person name="Braus G.H."/>
            <person name="Fischer R."/>
            <person name="Frisvad J.C."/>
            <person name="Goldman G.H."/>
            <person name="Houbraken J."/>
            <person name="Oakley B."/>
            <person name="Pocsi I."/>
            <person name="Scazzocchio C."/>
            <person name="Seiboth B."/>
            <person name="vanKuyk P.A."/>
            <person name="Wortman J."/>
            <person name="Dyer P.S."/>
            <person name="Grigoriev I.V."/>
        </authorList>
    </citation>
    <scope>NUCLEOTIDE SEQUENCE [LARGE SCALE GENOMIC DNA]</scope>
    <source>
        <strain evidence="4">CBS 583.65</strain>
    </source>
</reference>
<dbReference type="RefSeq" id="XP_040665979.1">
    <property type="nucleotide sequence ID" value="XM_040815097.1"/>
</dbReference>
<dbReference type="Proteomes" id="UP000184073">
    <property type="component" value="Unassembled WGS sequence"/>
</dbReference>
<dbReference type="OrthoDB" id="5421757at2759"/>
<feature type="transmembrane region" description="Helical" evidence="2">
    <location>
        <begin position="73"/>
        <end position="93"/>
    </location>
</feature>
<dbReference type="EMBL" id="KV878127">
    <property type="protein sequence ID" value="OJJ00217.1"/>
    <property type="molecule type" value="Genomic_DNA"/>
</dbReference>
<keyword evidence="2" id="KW-0472">Membrane</keyword>
<feature type="compositionally biased region" description="Basic residues" evidence="1">
    <location>
        <begin position="1"/>
        <end position="10"/>
    </location>
</feature>
<accession>A0A1L9PF95</accession>
<evidence type="ECO:0000313" key="4">
    <source>
        <dbReference type="Proteomes" id="UP000184073"/>
    </source>
</evidence>
<sequence>MAKSARRSGKGKAPAASPASASGTSTPSSQTGPLPPFTPAPECLTPFLKLLSPEEVYLIHIDRSDLDLKKQTFIIPAVTNILIIALIALRVYMGRTMYPALFATVVGLASPVNDTASLSWTELASVVFRRALPVLFDYLLVVTFLPWPIRFIAGPIEWRRRIGFRSQEIIVRRSQPTVSQNLERNRWIREDEEMRDKIVAAVTPDRLLKTGYLLVDADWGLDYPAMVKAHELVGASSSTPKGSDASSHLPLDEFRTAVLVNTDSDGWIIWHVGDENTEEGRTRSKQRDQILDFKEKLTEMGHEALFFRWVELIQYESTQPGGFTAERQASAMVQAKQLFEDAGVDFNGFWQEVGGMEGFGEDADEEVDVDKFAEQLD</sequence>
<gene>
    <name evidence="3" type="ORF">ASPVEDRAFT_556144</name>
</gene>